<proteinExistence type="predicted"/>
<dbReference type="InterPro" id="IPR045584">
    <property type="entry name" value="Pilin-like"/>
</dbReference>
<sequence length="167" mass="17579">MRKGFTMIELIFVIVILGILAAVAIPRLTATRDDAEVSKAATNLTTLISDVSSYYTSQAKFASNLSQMTNVQVTGNGLTGVTLNAAGNACLTLTLTDYAPANKKPANLRVQATGANNSICDKIHAMPAVKKILEGKFSWISDPATTPPTTTESNEGEIAISGLGVQY</sequence>
<dbReference type="InterPro" id="IPR012902">
    <property type="entry name" value="N_methyl_site"/>
</dbReference>
<accession>A0A6G5QLA4</accession>
<dbReference type="EMBL" id="CP012543">
    <property type="protein sequence ID" value="QCD46478.1"/>
    <property type="molecule type" value="Genomic_DNA"/>
</dbReference>
<dbReference type="AlphaFoldDB" id="A0A6G5QLA4"/>
<organism evidence="1 2">
    <name type="scientific">Campylobacter rectus</name>
    <name type="common">Wolinella recta</name>
    <dbReference type="NCBI Taxonomy" id="203"/>
    <lineage>
        <taxon>Bacteria</taxon>
        <taxon>Pseudomonadati</taxon>
        <taxon>Campylobacterota</taxon>
        <taxon>Epsilonproteobacteria</taxon>
        <taxon>Campylobacterales</taxon>
        <taxon>Campylobacteraceae</taxon>
        <taxon>Campylobacter</taxon>
    </lineage>
</organism>
<dbReference type="NCBIfam" id="TIGR02532">
    <property type="entry name" value="IV_pilin_GFxxxE"/>
    <property type="match status" value="1"/>
</dbReference>
<gene>
    <name evidence="1" type="ORF">CRECT_0799</name>
</gene>
<protein>
    <submittedName>
        <fullName evidence="1">Putative type II secretion system protein</fullName>
    </submittedName>
</protein>
<dbReference type="Proteomes" id="UP000502377">
    <property type="component" value="Chromosome"/>
</dbReference>
<reference evidence="1 2" key="1">
    <citation type="submission" date="2016-07" db="EMBL/GenBank/DDBJ databases">
        <title>Comparative genomics of the Campylobacter concisus group.</title>
        <authorList>
            <person name="Miller W.G."/>
            <person name="Yee E."/>
            <person name="Chapman M.H."/>
            <person name="Huynh S."/>
            <person name="Bono J.L."/>
            <person name="On S.L.W."/>
            <person name="StLeger J."/>
            <person name="Foster G."/>
            <person name="Parker C.T."/>
        </authorList>
    </citation>
    <scope>NUCLEOTIDE SEQUENCE [LARGE SCALE GENOMIC DNA]</scope>
    <source>
        <strain evidence="1 2">ATCC 33238</strain>
    </source>
</reference>
<evidence type="ECO:0000313" key="1">
    <source>
        <dbReference type="EMBL" id="QCD46478.1"/>
    </source>
</evidence>
<evidence type="ECO:0000313" key="2">
    <source>
        <dbReference type="Proteomes" id="UP000502377"/>
    </source>
</evidence>
<name>A0A6G5QLA4_CAMRE</name>
<dbReference type="RefSeq" id="WP_039888729.1">
    <property type="nucleotide sequence ID" value="NZ_CP012543.1"/>
</dbReference>
<dbReference type="SUPFAM" id="SSF54523">
    <property type="entry name" value="Pili subunits"/>
    <property type="match status" value="1"/>
</dbReference>
<dbReference type="Pfam" id="PF07963">
    <property type="entry name" value="N_methyl"/>
    <property type="match status" value="1"/>
</dbReference>
<dbReference type="KEGG" id="crx:CRECT_0799"/>
<dbReference type="Gene3D" id="3.30.700.10">
    <property type="entry name" value="Glycoprotein, Type 4 Pilin"/>
    <property type="match status" value="1"/>
</dbReference>
<dbReference type="PANTHER" id="PTHR30093">
    <property type="entry name" value="GENERAL SECRETION PATHWAY PROTEIN G"/>
    <property type="match status" value="1"/>
</dbReference>